<proteinExistence type="predicted"/>
<keyword evidence="2" id="KW-1185">Reference proteome</keyword>
<sequence>MKMGTKRKGRRACPPPLLPLINIGHLNFVRRRRRNTQTTTTSSKSFERIQRKGGRKMKFAFGIFLLATSLVPLTVSAIPVLEGGGGLQDGSTDLSEQKIAEFEKQVESKKVSTETDREFYGAYCGGSNHCVFVEGDYAYVTNFQYTDGRGTFVFPENAQTRVVPRQGSPIDVDFGYYSSRASFESYPFGREDAYFSSRPGQEMRRSRGPIYSNEIGDDLHILL</sequence>
<evidence type="ECO:0000313" key="2">
    <source>
        <dbReference type="Proteomes" id="UP000245626"/>
    </source>
</evidence>
<accession>A0ACD0NSK4</accession>
<reference evidence="1 2" key="1">
    <citation type="journal article" date="2018" name="Mol. Biol. Evol.">
        <title>Broad Genomic Sampling Reveals a Smut Pathogenic Ancestry of the Fungal Clade Ustilaginomycotina.</title>
        <authorList>
            <person name="Kijpornyongpan T."/>
            <person name="Mondo S.J."/>
            <person name="Barry K."/>
            <person name="Sandor L."/>
            <person name="Lee J."/>
            <person name="Lipzen A."/>
            <person name="Pangilinan J."/>
            <person name="LaButti K."/>
            <person name="Hainaut M."/>
            <person name="Henrissat B."/>
            <person name="Grigoriev I.V."/>
            <person name="Spatafora J.W."/>
            <person name="Aime M.C."/>
        </authorList>
    </citation>
    <scope>NUCLEOTIDE SEQUENCE [LARGE SCALE GENOMIC DNA]</scope>
    <source>
        <strain evidence="1 2">SA 807</strain>
    </source>
</reference>
<protein>
    <submittedName>
        <fullName evidence="1">Uncharacterized protein</fullName>
    </submittedName>
</protein>
<name>A0ACD0NSK4_9BASI</name>
<organism evidence="1 2">
    <name type="scientific">Violaceomyces palustris</name>
    <dbReference type="NCBI Taxonomy" id="1673888"/>
    <lineage>
        <taxon>Eukaryota</taxon>
        <taxon>Fungi</taxon>
        <taxon>Dikarya</taxon>
        <taxon>Basidiomycota</taxon>
        <taxon>Ustilaginomycotina</taxon>
        <taxon>Ustilaginomycetes</taxon>
        <taxon>Violaceomycetales</taxon>
        <taxon>Violaceomycetaceae</taxon>
        <taxon>Violaceomyces</taxon>
    </lineage>
</organism>
<gene>
    <name evidence="1" type="ORF">IE53DRAFT_178337</name>
</gene>
<evidence type="ECO:0000313" key="1">
    <source>
        <dbReference type="EMBL" id="PWN48770.1"/>
    </source>
</evidence>
<dbReference type="Proteomes" id="UP000245626">
    <property type="component" value="Unassembled WGS sequence"/>
</dbReference>
<dbReference type="EMBL" id="KZ820145">
    <property type="protein sequence ID" value="PWN48770.1"/>
    <property type="molecule type" value="Genomic_DNA"/>
</dbReference>